<dbReference type="Proteomes" id="UP000078561">
    <property type="component" value="Unassembled WGS sequence"/>
</dbReference>
<feature type="compositionally biased region" description="Polar residues" evidence="1">
    <location>
        <begin position="367"/>
        <end position="380"/>
    </location>
</feature>
<dbReference type="EMBL" id="LT554351">
    <property type="protein sequence ID" value="SAM04215.1"/>
    <property type="molecule type" value="Genomic_DNA"/>
</dbReference>
<evidence type="ECO:0000313" key="3">
    <source>
        <dbReference type="Proteomes" id="UP000078561"/>
    </source>
</evidence>
<accession>A0A163JYC7</accession>
<keyword evidence="3" id="KW-1185">Reference proteome</keyword>
<organism evidence="2">
    <name type="scientific">Absidia glauca</name>
    <name type="common">Pin mould</name>
    <dbReference type="NCBI Taxonomy" id="4829"/>
    <lineage>
        <taxon>Eukaryota</taxon>
        <taxon>Fungi</taxon>
        <taxon>Fungi incertae sedis</taxon>
        <taxon>Mucoromycota</taxon>
        <taxon>Mucoromycotina</taxon>
        <taxon>Mucoromycetes</taxon>
        <taxon>Mucorales</taxon>
        <taxon>Cunninghamellaceae</taxon>
        <taxon>Absidia</taxon>
    </lineage>
</organism>
<reference evidence="2" key="1">
    <citation type="submission" date="2016-04" db="EMBL/GenBank/DDBJ databases">
        <authorList>
            <person name="Evans L.H."/>
            <person name="Alamgir A."/>
            <person name="Owens N."/>
            <person name="Weber N.D."/>
            <person name="Virtaneva K."/>
            <person name="Barbian K."/>
            <person name="Babar A."/>
            <person name="Rosenke K."/>
        </authorList>
    </citation>
    <scope>NUCLEOTIDE SEQUENCE [LARGE SCALE GENOMIC DNA]</scope>
    <source>
        <strain evidence="2">CBS 101.48</strain>
    </source>
</reference>
<feature type="region of interest" description="Disordered" evidence="1">
    <location>
        <begin position="338"/>
        <end position="414"/>
    </location>
</feature>
<proteinExistence type="predicted"/>
<evidence type="ECO:0000313" key="2">
    <source>
        <dbReference type="EMBL" id="SAM04215.1"/>
    </source>
</evidence>
<name>A0A163JYC7_ABSGL</name>
<feature type="compositionally biased region" description="Polar residues" evidence="1">
    <location>
        <begin position="213"/>
        <end position="222"/>
    </location>
</feature>
<feature type="compositionally biased region" description="Low complexity" evidence="1">
    <location>
        <begin position="274"/>
        <end position="294"/>
    </location>
</feature>
<gene>
    <name evidence="2" type="primary">ABSGL_10075.1 scaffold 11786</name>
</gene>
<protein>
    <submittedName>
        <fullName evidence="2">Uncharacterized protein</fullName>
    </submittedName>
</protein>
<dbReference type="AlphaFoldDB" id="A0A163JYC7"/>
<sequence>MVEGVRNKTSALQRLARWPTHSPSSSMTNWTDSKKHGASLESTYFQPIHHDNLVQGSLYIMKVKIVTISLFEGWNDDMCCFSVLRSDTGSMRWSEARYLPGDFDAFDAFDDAGNPPVYFWTRYLRIQVPVNWFSLFEEARRRQRAWTMDIQRQYIYQQQQQQDEQQQQIDEDEDDMLSFPAPPSSISSLPLNDNDGNDNGGNDITHDEDKQKSPSAVYSNGEANDPPPPLSMGTSFSQLRHGAPTIFSDSYTTAPATVPSPFTGTRPAPPPSPSTMTAAAAFPSSYSSSSSIHHSATKPNRLSSNSNTNDQQLIYSPTPATAIKPVLASNIATTPAASTVLSDSSHDHPSSPSSTQLSGPINDKDTTMSFLQTDYHSATVSRHPHKTAKPRRSLSIKSPTSKKQQQRKSVLGLF</sequence>
<dbReference type="InParanoid" id="A0A163JYC7"/>
<feature type="compositionally biased region" description="Polar residues" evidence="1">
    <location>
        <begin position="297"/>
        <end position="313"/>
    </location>
</feature>
<evidence type="ECO:0000256" key="1">
    <source>
        <dbReference type="SAM" id="MobiDB-lite"/>
    </source>
</evidence>
<feature type="compositionally biased region" description="Low complexity" evidence="1">
    <location>
        <begin position="157"/>
        <end position="168"/>
    </location>
</feature>
<dbReference type="OrthoDB" id="2330750at2759"/>
<feature type="compositionally biased region" description="Low complexity" evidence="1">
    <location>
        <begin position="184"/>
        <end position="194"/>
    </location>
</feature>
<feature type="compositionally biased region" description="Basic residues" evidence="1">
    <location>
        <begin position="382"/>
        <end position="394"/>
    </location>
</feature>
<feature type="region of interest" description="Disordered" evidence="1">
    <location>
        <begin position="157"/>
        <end position="313"/>
    </location>
</feature>